<name>A0A0N1HZA6_LEPSE</name>
<sequence length="197" mass="20881">PQEAGLHSDADGRGCCAGVPADGAPRAAHGGVLAGVAGRLQGRRGGDDQEVEAHLRAGGLPVRPLPVPQGGAGAGGRRAHPVRAHAAGQGHAERAVAELPRLLLRLDLPRQRAPDGGGRRRVRDAGREVPRLRHWLFLAEHPPGPHDRHPALREHDQRPRVPAAADEGRDPRRARYCGEVLRQLAQERVQAAALPGA</sequence>
<dbReference type="Proteomes" id="UP000038009">
    <property type="component" value="Unassembled WGS sequence"/>
</dbReference>
<feature type="compositionally biased region" description="Basic and acidic residues" evidence="1">
    <location>
        <begin position="1"/>
        <end position="12"/>
    </location>
</feature>
<dbReference type="EMBL" id="LJSK01000642">
    <property type="protein sequence ID" value="KPI82644.1"/>
    <property type="molecule type" value="Genomic_DNA"/>
</dbReference>
<feature type="region of interest" description="Disordered" evidence="1">
    <location>
        <begin position="1"/>
        <end position="29"/>
    </location>
</feature>
<accession>A0A0N1HZA6</accession>
<reference evidence="2 3" key="1">
    <citation type="journal article" date="2015" name="PLoS Pathog.">
        <title>Leptomonas seymouri: Adaptations to the Dixenous Life Cycle Analyzed by Genome Sequencing, Transcriptome Profiling and Co-infection with Leishmania donovani.</title>
        <authorList>
            <person name="Kraeva N."/>
            <person name="Butenko A."/>
            <person name="Hlavacova J."/>
            <person name="Kostygov A."/>
            <person name="Myskova J."/>
            <person name="Grybchuk D."/>
            <person name="Lestinova T."/>
            <person name="Votypka J."/>
            <person name="Volf P."/>
            <person name="Opperdoes F."/>
            <person name="Flegontov P."/>
            <person name="Lukes J."/>
            <person name="Yurchenko V."/>
        </authorList>
    </citation>
    <scope>NUCLEOTIDE SEQUENCE [LARGE SCALE GENOMIC DNA]</scope>
    <source>
        <strain evidence="2 3">ATCC 30220</strain>
    </source>
</reference>
<gene>
    <name evidence="2" type="ORF">ABL78_8342</name>
</gene>
<evidence type="ECO:0000256" key="1">
    <source>
        <dbReference type="SAM" id="MobiDB-lite"/>
    </source>
</evidence>
<proteinExistence type="predicted"/>
<feature type="region of interest" description="Disordered" evidence="1">
    <location>
        <begin position="139"/>
        <end position="174"/>
    </location>
</feature>
<feature type="compositionally biased region" description="Basic and acidic residues" evidence="1">
    <location>
        <begin position="143"/>
        <end position="159"/>
    </location>
</feature>
<evidence type="ECO:0000313" key="3">
    <source>
        <dbReference type="Proteomes" id="UP000038009"/>
    </source>
</evidence>
<keyword evidence="2" id="KW-0670">Pyruvate</keyword>
<keyword evidence="3" id="KW-1185">Reference proteome</keyword>
<feature type="non-terminal residue" evidence="2">
    <location>
        <position position="1"/>
    </location>
</feature>
<organism evidence="2 3">
    <name type="scientific">Leptomonas seymouri</name>
    <dbReference type="NCBI Taxonomy" id="5684"/>
    <lineage>
        <taxon>Eukaryota</taxon>
        <taxon>Discoba</taxon>
        <taxon>Euglenozoa</taxon>
        <taxon>Kinetoplastea</taxon>
        <taxon>Metakinetoplastina</taxon>
        <taxon>Trypanosomatida</taxon>
        <taxon>Trypanosomatidae</taxon>
        <taxon>Leishmaniinae</taxon>
        <taxon>Leptomonas</taxon>
    </lineage>
</organism>
<dbReference type="AlphaFoldDB" id="A0A0N1HZA6"/>
<evidence type="ECO:0000313" key="2">
    <source>
        <dbReference type="EMBL" id="KPI82644.1"/>
    </source>
</evidence>
<comment type="caution">
    <text evidence="2">The sequence shown here is derived from an EMBL/GenBank/DDBJ whole genome shotgun (WGS) entry which is preliminary data.</text>
</comment>
<protein>
    <submittedName>
        <fullName evidence="2">Putative pyruvate/indole-pyruvate carboxylase</fullName>
    </submittedName>
</protein>